<evidence type="ECO:0000313" key="2">
    <source>
        <dbReference type="EMBL" id="KAK2942315.1"/>
    </source>
</evidence>
<protein>
    <submittedName>
        <fullName evidence="2">Uncharacterized protein</fullName>
    </submittedName>
</protein>
<comment type="caution">
    <text evidence="2">The sequence shown here is derived from an EMBL/GenBank/DDBJ whole genome shotgun (WGS) entry which is preliminary data.</text>
</comment>
<keyword evidence="1" id="KW-0472">Membrane</keyword>
<name>A0ABQ9WS54_9EUKA</name>
<dbReference type="Proteomes" id="UP001281761">
    <property type="component" value="Unassembled WGS sequence"/>
</dbReference>
<organism evidence="2 3">
    <name type="scientific">Blattamonas nauphoetae</name>
    <dbReference type="NCBI Taxonomy" id="2049346"/>
    <lineage>
        <taxon>Eukaryota</taxon>
        <taxon>Metamonada</taxon>
        <taxon>Preaxostyla</taxon>
        <taxon>Oxymonadida</taxon>
        <taxon>Blattamonas</taxon>
    </lineage>
</organism>
<proteinExistence type="predicted"/>
<keyword evidence="1" id="KW-1133">Transmembrane helix</keyword>
<evidence type="ECO:0000313" key="3">
    <source>
        <dbReference type="Proteomes" id="UP001281761"/>
    </source>
</evidence>
<accession>A0ABQ9WS54</accession>
<evidence type="ECO:0000256" key="1">
    <source>
        <dbReference type="SAM" id="Phobius"/>
    </source>
</evidence>
<gene>
    <name evidence="2" type="ORF">BLNAU_22780</name>
</gene>
<dbReference type="EMBL" id="JARBJD010000418">
    <property type="protein sequence ID" value="KAK2942315.1"/>
    <property type="molecule type" value="Genomic_DNA"/>
</dbReference>
<keyword evidence="1" id="KW-0812">Transmembrane</keyword>
<reference evidence="2 3" key="1">
    <citation type="journal article" date="2022" name="bioRxiv">
        <title>Genomics of Preaxostyla Flagellates Illuminates Evolutionary Transitions and the Path Towards Mitochondrial Loss.</title>
        <authorList>
            <person name="Novak L.V.F."/>
            <person name="Treitli S.C."/>
            <person name="Pyrih J."/>
            <person name="Halakuc P."/>
            <person name="Pipaliya S.V."/>
            <person name="Vacek V."/>
            <person name="Brzon O."/>
            <person name="Soukal P."/>
            <person name="Eme L."/>
            <person name="Dacks J.B."/>
            <person name="Karnkowska A."/>
            <person name="Elias M."/>
            <person name="Hampl V."/>
        </authorList>
    </citation>
    <scope>NUCLEOTIDE SEQUENCE [LARGE SCALE GENOMIC DNA]</scope>
    <source>
        <strain evidence="2">NAU3</strain>
        <tissue evidence="2">Gut</tissue>
    </source>
</reference>
<keyword evidence="3" id="KW-1185">Reference proteome</keyword>
<sequence>MIHDPASATLVSCDLRALLFSNNGAFRTVSLEGALLLKSLNCDFNDASSDSLVSSIGSVEFVDYSVSNTTPTSSVLRGSGDASLRGCTFTSLFLTAMPVIHLPMFSTLNFPLRVIIGLLWPLFFTALRNITPARKENDMNFESVFTFYEVLERH</sequence>
<feature type="transmembrane region" description="Helical" evidence="1">
    <location>
        <begin position="110"/>
        <end position="130"/>
    </location>
</feature>